<keyword evidence="3" id="KW-1185">Reference proteome</keyword>
<dbReference type="HOGENOM" id="CLU_2544889_0_0_1"/>
<organism evidence="2 3">
    <name type="scientific">Daphnia pulex</name>
    <name type="common">Water flea</name>
    <dbReference type="NCBI Taxonomy" id="6669"/>
    <lineage>
        <taxon>Eukaryota</taxon>
        <taxon>Metazoa</taxon>
        <taxon>Ecdysozoa</taxon>
        <taxon>Arthropoda</taxon>
        <taxon>Crustacea</taxon>
        <taxon>Branchiopoda</taxon>
        <taxon>Diplostraca</taxon>
        <taxon>Cladocera</taxon>
        <taxon>Anomopoda</taxon>
        <taxon>Daphniidae</taxon>
        <taxon>Daphnia</taxon>
    </lineage>
</organism>
<evidence type="ECO:0000313" key="1">
    <source>
        <dbReference type="EMBL" id="EFX63416.1"/>
    </source>
</evidence>
<evidence type="ECO:0008006" key="4">
    <source>
        <dbReference type="Google" id="ProtNLM"/>
    </source>
</evidence>
<evidence type="ECO:0000313" key="3">
    <source>
        <dbReference type="Proteomes" id="UP000000305"/>
    </source>
</evidence>
<name>E9GR80_DAPPU</name>
<accession>E9GR80</accession>
<dbReference type="AlphaFoldDB" id="E9GR80"/>
<proteinExistence type="predicted"/>
<dbReference type="EMBL" id="GL732559">
    <property type="protein sequence ID" value="EFX78040.1"/>
    <property type="molecule type" value="Genomic_DNA"/>
</dbReference>
<dbReference type="Proteomes" id="UP000000305">
    <property type="component" value="Unassembled WGS sequence"/>
</dbReference>
<dbReference type="EMBL" id="GL733081">
    <property type="protein sequence ID" value="EFX63416.1"/>
    <property type="molecule type" value="Genomic_DNA"/>
</dbReference>
<protein>
    <recommendedName>
        <fullName evidence="4">Retrotransposon Copia-like N-terminal domain-containing protein</fullName>
    </recommendedName>
</protein>
<dbReference type="KEGG" id="dpx:DAPPUDRAFT_320841"/>
<gene>
    <name evidence="2" type="ORF">DAPPUDRAFT_320841</name>
    <name evidence="1" type="ORF">DAPPUDRAFT_335494</name>
</gene>
<sequence length="83" mass="9215">MAETRQDGRPSYTGVRFDGTNFDSWQFGVKLAIQSEELWRIVNGTHAVLPCEMPLSSATPRLRFLPVCSAGPQAIDRSIGTYL</sequence>
<reference evidence="2 3" key="1">
    <citation type="journal article" date="2011" name="Science">
        <title>The ecoresponsive genome of Daphnia pulex.</title>
        <authorList>
            <person name="Colbourne J.K."/>
            <person name="Pfrender M.E."/>
            <person name="Gilbert D."/>
            <person name="Thomas W.K."/>
            <person name="Tucker A."/>
            <person name="Oakley T.H."/>
            <person name="Tokishita S."/>
            <person name="Aerts A."/>
            <person name="Arnold G.J."/>
            <person name="Basu M.K."/>
            <person name="Bauer D.J."/>
            <person name="Caceres C.E."/>
            <person name="Carmel L."/>
            <person name="Casola C."/>
            <person name="Choi J.H."/>
            <person name="Detter J.C."/>
            <person name="Dong Q."/>
            <person name="Dusheyko S."/>
            <person name="Eads B.D."/>
            <person name="Frohlich T."/>
            <person name="Geiler-Samerotte K.A."/>
            <person name="Gerlach D."/>
            <person name="Hatcher P."/>
            <person name="Jogdeo S."/>
            <person name="Krijgsveld J."/>
            <person name="Kriventseva E.V."/>
            <person name="Kultz D."/>
            <person name="Laforsch C."/>
            <person name="Lindquist E."/>
            <person name="Lopez J."/>
            <person name="Manak J.R."/>
            <person name="Muller J."/>
            <person name="Pangilinan J."/>
            <person name="Patwardhan R.P."/>
            <person name="Pitluck S."/>
            <person name="Pritham E.J."/>
            <person name="Rechtsteiner A."/>
            <person name="Rho M."/>
            <person name="Rogozin I.B."/>
            <person name="Sakarya O."/>
            <person name="Salamov A."/>
            <person name="Schaack S."/>
            <person name="Shapiro H."/>
            <person name="Shiga Y."/>
            <person name="Skalitzky C."/>
            <person name="Smith Z."/>
            <person name="Souvorov A."/>
            <person name="Sung W."/>
            <person name="Tang Z."/>
            <person name="Tsuchiya D."/>
            <person name="Tu H."/>
            <person name="Vos H."/>
            <person name="Wang M."/>
            <person name="Wolf Y.I."/>
            <person name="Yamagata H."/>
            <person name="Yamada T."/>
            <person name="Ye Y."/>
            <person name="Shaw J.R."/>
            <person name="Andrews J."/>
            <person name="Crease T.J."/>
            <person name="Tang H."/>
            <person name="Lucas S.M."/>
            <person name="Robertson H.M."/>
            <person name="Bork P."/>
            <person name="Koonin E.V."/>
            <person name="Zdobnov E.M."/>
            <person name="Grigoriev I.V."/>
            <person name="Lynch M."/>
            <person name="Boore J.L."/>
        </authorList>
    </citation>
    <scope>NUCLEOTIDE SEQUENCE [LARGE SCALE GENOMIC DNA]</scope>
</reference>
<evidence type="ECO:0000313" key="2">
    <source>
        <dbReference type="EMBL" id="EFX78040.1"/>
    </source>
</evidence>
<dbReference type="KEGG" id="dpx:DAPPUDRAFT_335494"/>